<evidence type="ECO:0000256" key="2">
    <source>
        <dbReference type="ARBA" id="ARBA00022741"/>
    </source>
</evidence>
<dbReference type="Gene3D" id="3.40.50.300">
    <property type="entry name" value="P-loop containing nucleotide triphosphate hydrolases"/>
    <property type="match status" value="1"/>
</dbReference>
<sequence length="340" mass="38815">MSIIEQQIEQQAKQLLQQAMLFQASDVLFLPNRERYDVYFRKFHQLFHMNEMTIPLATRFISFFKFEAALDIGDQRKPQSGAFQMDLEQERFACRVSTLPSAFSHESLILRMMYHHEAKLLDELGVFEQSIATLYELPKRRQGLVFMTGPTGSGKSTTLYSLVQQCAVAEQKQVISLEDPVEHPQAHLLQVQVNERAGVTYEVGLKAILRHSPDVMMIGEIRDKVTAKIAIEAALTGHLVFSTIHAKDSVGCIYRLLDLGISKEDLRQTLVAIIAQRLVPIKDEQQQNVRALFEILDEQKIHEVLADTGHSFQLPYDETLQGQYERGIRDGRILCTTNLQ</sequence>
<dbReference type="InterPro" id="IPR001482">
    <property type="entry name" value="T2SS/T4SS_dom"/>
</dbReference>
<keyword evidence="3" id="KW-0067">ATP-binding</keyword>
<evidence type="ECO:0000256" key="1">
    <source>
        <dbReference type="ARBA" id="ARBA00006611"/>
    </source>
</evidence>
<evidence type="ECO:0000256" key="3">
    <source>
        <dbReference type="ARBA" id="ARBA00022840"/>
    </source>
</evidence>
<dbReference type="NCBIfam" id="NF041000">
    <property type="entry name" value="ATPase_ComGA"/>
    <property type="match status" value="1"/>
</dbReference>
<dbReference type="AlphaFoldDB" id="A0A433RVP9"/>
<dbReference type="Proteomes" id="UP000288623">
    <property type="component" value="Unassembled WGS sequence"/>
</dbReference>
<dbReference type="GO" id="GO:0005886">
    <property type="term" value="C:plasma membrane"/>
    <property type="evidence" value="ECO:0007669"/>
    <property type="project" value="TreeGrafter"/>
</dbReference>
<dbReference type="Gene3D" id="3.30.450.90">
    <property type="match status" value="1"/>
</dbReference>
<dbReference type="PANTHER" id="PTHR30258">
    <property type="entry name" value="TYPE II SECRETION SYSTEM PROTEIN GSPE-RELATED"/>
    <property type="match status" value="1"/>
</dbReference>
<comment type="caution">
    <text evidence="5">The sequence shown here is derived from an EMBL/GenBank/DDBJ whole genome shotgun (WGS) entry which is preliminary data.</text>
</comment>
<proteinExistence type="inferred from homology"/>
<evidence type="ECO:0000313" key="6">
    <source>
        <dbReference type="Proteomes" id="UP000288623"/>
    </source>
</evidence>
<dbReference type="RefSeq" id="WP_370323597.1">
    <property type="nucleotide sequence ID" value="NZ_JTFC01000026.1"/>
</dbReference>
<evidence type="ECO:0000259" key="4">
    <source>
        <dbReference type="PROSITE" id="PS00662"/>
    </source>
</evidence>
<comment type="similarity">
    <text evidence="1">Belongs to the GSP E family.</text>
</comment>
<dbReference type="EMBL" id="JTFC01000026">
    <property type="protein sequence ID" value="RUS57372.1"/>
    <property type="molecule type" value="Genomic_DNA"/>
</dbReference>
<accession>A0A433RVP9</accession>
<dbReference type="Pfam" id="PF00437">
    <property type="entry name" value="T2SSE"/>
    <property type="match status" value="1"/>
</dbReference>
<keyword evidence="6" id="KW-1185">Reference proteome</keyword>
<gene>
    <name evidence="5" type="ORF">QI30_07280</name>
</gene>
<feature type="domain" description="Bacterial type II secretion system protein E" evidence="4">
    <location>
        <begin position="209"/>
        <end position="223"/>
    </location>
</feature>
<dbReference type="GO" id="GO:0016887">
    <property type="term" value="F:ATP hydrolysis activity"/>
    <property type="evidence" value="ECO:0007669"/>
    <property type="project" value="TreeGrafter"/>
</dbReference>
<dbReference type="InterPro" id="IPR047667">
    <property type="entry name" value="ATPase_ComGA"/>
</dbReference>
<dbReference type="PROSITE" id="PS00662">
    <property type="entry name" value="T2SP_E"/>
    <property type="match status" value="1"/>
</dbReference>
<dbReference type="GO" id="GO:0005524">
    <property type="term" value="F:ATP binding"/>
    <property type="evidence" value="ECO:0007669"/>
    <property type="project" value="UniProtKB-KW"/>
</dbReference>
<organism evidence="5 6">
    <name type="scientific">Candidatus Kurthia intestinigallinarum</name>
    <dbReference type="NCBI Taxonomy" id="1562256"/>
    <lineage>
        <taxon>Bacteria</taxon>
        <taxon>Bacillati</taxon>
        <taxon>Bacillota</taxon>
        <taxon>Bacilli</taxon>
        <taxon>Bacillales</taxon>
        <taxon>Caryophanaceae</taxon>
        <taxon>Kurthia</taxon>
    </lineage>
</organism>
<dbReference type="CDD" id="cd01129">
    <property type="entry name" value="PulE-GspE-like"/>
    <property type="match status" value="1"/>
</dbReference>
<protein>
    <submittedName>
        <fullName evidence="5">Competence protein ComG</fullName>
    </submittedName>
</protein>
<keyword evidence="2" id="KW-0547">Nucleotide-binding</keyword>
<dbReference type="PANTHER" id="PTHR30258:SF2">
    <property type="entry name" value="COMG OPERON PROTEIN 1"/>
    <property type="match status" value="1"/>
</dbReference>
<name>A0A433RVP9_9BACL</name>
<evidence type="ECO:0000313" key="5">
    <source>
        <dbReference type="EMBL" id="RUS57372.1"/>
    </source>
</evidence>
<reference evidence="5 6" key="1">
    <citation type="submission" date="2014-11" db="EMBL/GenBank/DDBJ databases">
        <title>Genome sequence and analysis of novel Kurthia sp.</title>
        <authorList>
            <person name="Lawson J.N."/>
            <person name="Gonzalez J.E."/>
            <person name="Rinauldi L."/>
            <person name="Xuan Z."/>
            <person name="Firman A."/>
            <person name="Shaddox L."/>
            <person name="Trudeau A."/>
            <person name="Shah S."/>
            <person name="Reiman D."/>
        </authorList>
    </citation>
    <scope>NUCLEOTIDE SEQUENCE [LARGE SCALE GENOMIC DNA]</scope>
    <source>
        <strain evidence="5 6">3B1D</strain>
    </source>
</reference>
<dbReference type="SUPFAM" id="SSF52540">
    <property type="entry name" value="P-loop containing nucleoside triphosphate hydrolases"/>
    <property type="match status" value="1"/>
</dbReference>
<dbReference type="InterPro" id="IPR027417">
    <property type="entry name" value="P-loop_NTPase"/>
</dbReference>